<feature type="region of interest" description="Disordered" evidence="1">
    <location>
        <begin position="89"/>
        <end position="114"/>
    </location>
</feature>
<accession>A0A927KXT4</accession>
<protein>
    <submittedName>
        <fullName evidence="4">Tetratricopeptide repeat protein</fullName>
    </submittedName>
</protein>
<dbReference type="Pfam" id="PF25000">
    <property type="entry name" value="DUF7779"/>
    <property type="match status" value="1"/>
</dbReference>
<dbReference type="PANTHER" id="PTHR46082">
    <property type="entry name" value="ATP/GTP-BINDING PROTEIN-RELATED"/>
    <property type="match status" value="1"/>
</dbReference>
<proteinExistence type="predicted"/>
<dbReference type="Pfam" id="PF13676">
    <property type="entry name" value="TIR_2"/>
    <property type="match status" value="1"/>
</dbReference>
<dbReference type="Gene3D" id="1.25.40.10">
    <property type="entry name" value="Tetratricopeptide repeat domain"/>
    <property type="match status" value="2"/>
</dbReference>
<evidence type="ECO:0000256" key="1">
    <source>
        <dbReference type="SAM" id="MobiDB-lite"/>
    </source>
</evidence>
<sequence>MTHDDRGRGTIITFYSFKGGTGRTMALVNTAWILASNGLRVLVVDWDLEAPGLHTYLQPLLADPELTESAGIIEMVSAFALREAQVSSRVENGRTGGPQPNGGALSEPPDHREQARVDRYVVGTELRLPPGGKLDLLPAGVQDASGYAAAVSSFDWSTFFLTGGADFLRALREDMAARYDYVLIDSRTGLSDTASICTVVMPDIVVDCFTLSRQGINGAARVATAIRRNVEERRNTGNFHDHRDIRIVPVPMRVEDAGAARLEAGRYQARSLFAPFLDWVPPEEQDQYWSSVEIPYKASYAYEEIPATVGERRQDGTLLVAFERLTARLTDHRVSRLSNMPEAYRLTLRAEYERASPMIRKALHVSYAATDRLWADWIVTVLRTAGYEATLAPIESDDPPATSTNPTALERTLAGEGRMVVLLSPRYVALPPAREIWRQTSRKDPAGQIGMVVPLRIDDSPPSPEFASPAAVALAGVTAEEAVTRLLTAVDRGGPAEPGSHADVAALAAAARIPGTPPQLIGGRPQRNVVFTGRRTTIERLRDSLLAGTTAVLPQALFGLGGVGKTQVALEYSYRFESDYDLIWWIKAADRTQIRQDLNALAVHLGIPVGGKDLTAVCNEVLERLRLAKTFSRWLLVYDNAEKPADLDNLIPTSGPGRHVLITSRDPAWAERAARVEVDLFTRAESVALLRRYNEGLEPAEAARVAEELGDFPLAVSLAAASLLESATPVDAYVDMLRTKMSEILGSRSAPDYPTSAAATWSLERLKNRTPAAAVLLELCAFFGPDPIPRDLLSSRPALELLERHDRSLSDPLLMSRLYGEIVRNGLAQADQRTDTLTMHRLIQHVLRDQLPGEQQDTMRGRAQAVLGQANPKDPDESENWKSYAALLPHLWPTKSEESDNLEVRQWICDTVRYLWRSGDADTANKTAERVLESWLPRFGEDDALVLRLRTELGNALRDQGRLAEAYDVTRDVYERGSRILGEEHPYTLGAAMSLGSDLRSVGRYADAMESDRETLRRTRRVFGENHPRALAAANNLAVSEFLSGNRRAARETNRDILAQRREISGPYQRATLNSATNYARDLRAAGAFREALKLIEDTLKRSRGALGPDHLITFRASLGAAILYRRLGRYEDAYKLTDEIYERALKQLGPEHPDTLAIATNLCSDLYDRGESVRARELAKETLSSYENGFGPDHVFTLACAANLAVLLRLTGESAAALELSTRTVDRFRRLLGPRHPYTLTCLLNHATDLSESGDHAGAVTVGREAHKGLTEELGAEHYLAIAGASNLAAELRRGDAAEAERLQQEAGRLHDEAERRAVESAELGGDHPMTRAVTRWHPIDADIEPPVT</sequence>
<dbReference type="InterPro" id="IPR056681">
    <property type="entry name" value="DUF7779"/>
</dbReference>
<name>A0A927KXT4_9ACTN</name>
<dbReference type="Pfam" id="PF13374">
    <property type="entry name" value="TPR_10"/>
    <property type="match status" value="3"/>
</dbReference>
<dbReference type="PANTHER" id="PTHR46082:SF6">
    <property type="entry name" value="AAA+ ATPASE DOMAIN-CONTAINING PROTEIN-RELATED"/>
    <property type="match status" value="1"/>
</dbReference>
<evidence type="ECO:0000313" key="4">
    <source>
        <dbReference type="EMBL" id="MBD9722341.1"/>
    </source>
</evidence>
<feature type="domain" description="TIR" evidence="2">
    <location>
        <begin position="365"/>
        <end position="486"/>
    </location>
</feature>
<dbReference type="GO" id="GO:0007165">
    <property type="term" value="P:signal transduction"/>
    <property type="evidence" value="ECO:0007669"/>
    <property type="project" value="InterPro"/>
</dbReference>
<gene>
    <name evidence="4" type="ORF">IHE70_03600</name>
</gene>
<evidence type="ECO:0000259" key="3">
    <source>
        <dbReference type="Pfam" id="PF25000"/>
    </source>
</evidence>
<dbReference type="SUPFAM" id="SSF52540">
    <property type="entry name" value="P-loop containing nucleoside triphosphate hydrolases"/>
    <property type="match status" value="2"/>
</dbReference>
<feature type="domain" description="DUF7779" evidence="3">
    <location>
        <begin position="766"/>
        <end position="854"/>
    </location>
</feature>
<dbReference type="RefSeq" id="WP_192359547.1">
    <property type="nucleotide sequence ID" value="NZ_CP119182.1"/>
</dbReference>
<dbReference type="EMBL" id="JACYXT010000001">
    <property type="protein sequence ID" value="MBD9722341.1"/>
    <property type="molecule type" value="Genomic_DNA"/>
</dbReference>
<dbReference type="InterPro" id="IPR053137">
    <property type="entry name" value="NLR-like"/>
</dbReference>
<dbReference type="GeneID" id="79928823"/>
<dbReference type="InterPro" id="IPR000157">
    <property type="entry name" value="TIR_dom"/>
</dbReference>
<dbReference type="Gene3D" id="3.40.50.300">
    <property type="entry name" value="P-loop containing nucleotide triphosphate hydrolases"/>
    <property type="match status" value="2"/>
</dbReference>
<dbReference type="Pfam" id="PF13424">
    <property type="entry name" value="TPR_12"/>
    <property type="match status" value="2"/>
</dbReference>
<evidence type="ECO:0000259" key="2">
    <source>
        <dbReference type="Pfam" id="PF13676"/>
    </source>
</evidence>
<dbReference type="InterPro" id="IPR011990">
    <property type="entry name" value="TPR-like_helical_dom_sf"/>
</dbReference>
<evidence type="ECO:0000313" key="5">
    <source>
        <dbReference type="Proteomes" id="UP000661025"/>
    </source>
</evidence>
<dbReference type="InterPro" id="IPR027417">
    <property type="entry name" value="P-loop_NTPase"/>
</dbReference>
<reference evidence="4" key="1">
    <citation type="submission" date="2020-09" db="EMBL/GenBank/DDBJ databases">
        <title>Streptomyces canutascabiei sp. nov., which causes potato common scab and is distributed across the world.</title>
        <authorList>
            <person name="Nguyen H.P."/>
            <person name="Weisberg A.J."/>
            <person name="Chang J.H."/>
            <person name="Clarke C.R."/>
        </authorList>
    </citation>
    <scope>NUCLEOTIDE SEQUENCE</scope>
    <source>
        <strain evidence="4">ID-01-6.2a</strain>
    </source>
</reference>
<organism evidence="4 5">
    <name type="scientific">Streptomyces caniscabiei</name>
    <dbReference type="NCBI Taxonomy" id="2746961"/>
    <lineage>
        <taxon>Bacteria</taxon>
        <taxon>Bacillati</taxon>
        <taxon>Actinomycetota</taxon>
        <taxon>Actinomycetes</taxon>
        <taxon>Kitasatosporales</taxon>
        <taxon>Streptomycetaceae</taxon>
        <taxon>Streptomyces</taxon>
    </lineage>
</organism>
<dbReference type="NCBIfam" id="NF047398">
    <property type="entry name" value="AAA_KGGVGR"/>
    <property type="match status" value="1"/>
</dbReference>
<dbReference type="Proteomes" id="UP000661025">
    <property type="component" value="Unassembled WGS sequence"/>
</dbReference>
<dbReference type="NCBIfam" id="NF040586">
    <property type="entry name" value="FxSxx_TPR"/>
    <property type="match status" value="1"/>
</dbReference>
<dbReference type="SUPFAM" id="SSF48452">
    <property type="entry name" value="TPR-like"/>
    <property type="match status" value="3"/>
</dbReference>
<comment type="caution">
    <text evidence="4">The sequence shown here is derived from an EMBL/GenBank/DDBJ whole genome shotgun (WGS) entry which is preliminary data.</text>
</comment>